<dbReference type="PANTHER" id="PTHR24347">
    <property type="entry name" value="SERINE/THREONINE-PROTEIN KINASE"/>
    <property type="match status" value="1"/>
</dbReference>
<dbReference type="GO" id="GO:0007613">
    <property type="term" value="P:memory"/>
    <property type="evidence" value="ECO:0007669"/>
    <property type="project" value="UniProtKB-ARBA"/>
</dbReference>
<dbReference type="InterPro" id="IPR000719">
    <property type="entry name" value="Prot_kinase_dom"/>
</dbReference>
<feature type="binding site" evidence="12">
    <location>
        <position position="48"/>
    </location>
    <ligand>
        <name>ATP</name>
        <dbReference type="ChEBI" id="CHEBI:30616"/>
    </ligand>
</feature>
<evidence type="ECO:0000259" key="14">
    <source>
        <dbReference type="PROSITE" id="PS50011"/>
    </source>
</evidence>
<evidence type="ECO:0000256" key="3">
    <source>
        <dbReference type="ARBA" id="ARBA00022527"/>
    </source>
</evidence>
<dbReference type="Gene3D" id="1.10.510.10">
    <property type="entry name" value="Transferase(Phosphotransferase) domain 1"/>
    <property type="match status" value="1"/>
</dbReference>
<dbReference type="Gene3D" id="3.30.200.20">
    <property type="entry name" value="Phosphorylase Kinase, domain 1"/>
    <property type="match status" value="1"/>
</dbReference>
<dbReference type="AlphaFoldDB" id="A0A813ZYY8"/>
<evidence type="ECO:0000256" key="9">
    <source>
        <dbReference type="ARBA" id="ARBA00022860"/>
    </source>
</evidence>
<dbReference type="PROSITE" id="PS00108">
    <property type="entry name" value="PROTEIN_KINASE_ST"/>
    <property type="match status" value="1"/>
</dbReference>
<dbReference type="OrthoDB" id="442176at2759"/>
<evidence type="ECO:0000256" key="11">
    <source>
        <dbReference type="ARBA" id="ARBA00047430"/>
    </source>
</evidence>
<evidence type="ECO:0000256" key="7">
    <source>
        <dbReference type="ARBA" id="ARBA00022777"/>
    </source>
</evidence>
<dbReference type="FunFam" id="3.30.200.20:FF:000002">
    <property type="entry name" value="Calcium/calmodulin-dependent protein kinase type II subunit delta isoform 2"/>
    <property type="match status" value="1"/>
</dbReference>
<dbReference type="EC" id="2.7.11.17" evidence="2"/>
<dbReference type="GO" id="GO:0005516">
    <property type="term" value="F:calmodulin binding"/>
    <property type="evidence" value="ECO:0007669"/>
    <property type="project" value="UniProtKB-KW"/>
</dbReference>
<dbReference type="InterPro" id="IPR017441">
    <property type="entry name" value="Protein_kinase_ATP_BS"/>
</dbReference>
<dbReference type="CDD" id="cd14086">
    <property type="entry name" value="STKc_CaMKII"/>
    <property type="match status" value="1"/>
</dbReference>
<keyword evidence="8 12" id="KW-0067">ATP-binding</keyword>
<dbReference type="InterPro" id="IPR008271">
    <property type="entry name" value="Ser/Thr_kinase_AS"/>
</dbReference>
<dbReference type="GO" id="GO:0030424">
    <property type="term" value="C:axon"/>
    <property type="evidence" value="ECO:0007669"/>
    <property type="project" value="UniProtKB-ARBA"/>
</dbReference>
<evidence type="ECO:0000256" key="4">
    <source>
        <dbReference type="ARBA" id="ARBA00022553"/>
    </source>
</evidence>
<keyword evidence="3" id="KW-0723">Serine/threonine-protein kinase</keyword>
<comment type="similarity">
    <text evidence="1">Belongs to the protein kinase superfamily. CAMK Ser/Thr protein kinase family. CaMK subfamily.</text>
</comment>
<gene>
    <name evidence="15" type="ORF">GPM918_LOCUS8899</name>
    <name evidence="16" type="ORF">SRO942_LOCUS8900</name>
</gene>
<dbReference type="Proteomes" id="UP000663829">
    <property type="component" value="Unassembled WGS sequence"/>
</dbReference>
<comment type="catalytic activity">
    <reaction evidence="11">
        <text>L-seryl-[protein] + ATP = O-phospho-L-seryl-[protein] + ADP + H(+)</text>
        <dbReference type="Rhea" id="RHEA:17989"/>
        <dbReference type="Rhea" id="RHEA-COMP:9863"/>
        <dbReference type="Rhea" id="RHEA-COMP:11604"/>
        <dbReference type="ChEBI" id="CHEBI:15378"/>
        <dbReference type="ChEBI" id="CHEBI:29999"/>
        <dbReference type="ChEBI" id="CHEBI:30616"/>
        <dbReference type="ChEBI" id="CHEBI:83421"/>
        <dbReference type="ChEBI" id="CHEBI:456216"/>
        <dbReference type="EC" id="2.7.11.17"/>
    </reaction>
</comment>
<dbReference type="Gene3D" id="6.10.140.620">
    <property type="match status" value="1"/>
</dbReference>
<evidence type="ECO:0000256" key="1">
    <source>
        <dbReference type="ARBA" id="ARBA00005354"/>
    </source>
</evidence>
<dbReference type="SUPFAM" id="SSF54427">
    <property type="entry name" value="NTF2-like"/>
    <property type="match status" value="1"/>
</dbReference>
<dbReference type="Gene3D" id="3.10.450.50">
    <property type="match status" value="1"/>
</dbReference>
<evidence type="ECO:0000313" key="16">
    <source>
        <dbReference type="EMBL" id="CAF3687862.1"/>
    </source>
</evidence>
<dbReference type="Pfam" id="PF08332">
    <property type="entry name" value="CaMKII_AD"/>
    <property type="match status" value="1"/>
</dbReference>
<dbReference type="Proteomes" id="UP000681722">
    <property type="component" value="Unassembled WGS sequence"/>
</dbReference>
<name>A0A813ZYY8_9BILA</name>
<dbReference type="SMART" id="SM00220">
    <property type="entry name" value="S_TKc"/>
    <property type="match status" value="1"/>
</dbReference>
<protein>
    <recommendedName>
        <fullName evidence="2">calcium/calmodulin-dependent protein kinase</fullName>
        <ecNumber evidence="2">2.7.11.17</ecNumber>
    </recommendedName>
</protein>
<accession>A0A813ZYY8</accession>
<keyword evidence="7" id="KW-0418">Kinase</keyword>
<comment type="caution">
    <text evidence="15">The sequence shown here is derived from an EMBL/GenBank/DDBJ whole genome shotgun (WGS) entry which is preliminary data.</text>
</comment>
<evidence type="ECO:0000313" key="17">
    <source>
        <dbReference type="Proteomes" id="UP000663829"/>
    </source>
</evidence>
<dbReference type="EMBL" id="CAJNOQ010001603">
    <property type="protein sequence ID" value="CAF0906123.1"/>
    <property type="molecule type" value="Genomic_DNA"/>
</dbReference>
<dbReference type="PROSITE" id="PS50011">
    <property type="entry name" value="PROTEIN_KINASE_DOM"/>
    <property type="match status" value="1"/>
</dbReference>
<evidence type="ECO:0000256" key="2">
    <source>
        <dbReference type="ARBA" id="ARBA00012434"/>
    </source>
</evidence>
<dbReference type="GO" id="GO:0010468">
    <property type="term" value="P:regulation of gene expression"/>
    <property type="evidence" value="ECO:0007669"/>
    <property type="project" value="UniProtKB-ARBA"/>
</dbReference>
<organism evidence="15 17">
    <name type="scientific">Didymodactylos carnosus</name>
    <dbReference type="NCBI Taxonomy" id="1234261"/>
    <lineage>
        <taxon>Eukaryota</taxon>
        <taxon>Metazoa</taxon>
        <taxon>Spiralia</taxon>
        <taxon>Gnathifera</taxon>
        <taxon>Rotifera</taxon>
        <taxon>Eurotatoria</taxon>
        <taxon>Bdelloidea</taxon>
        <taxon>Philodinida</taxon>
        <taxon>Philodinidae</taxon>
        <taxon>Didymodactylos</taxon>
    </lineage>
</organism>
<dbReference type="InterPro" id="IPR011009">
    <property type="entry name" value="Kinase-like_dom_sf"/>
</dbReference>
<dbReference type="GO" id="GO:0004683">
    <property type="term" value="F:calcium/calmodulin-dependent protein kinase activity"/>
    <property type="evidence" value="ECO:0007669"/>
    <property type="project" value="UniProtKB-EC"/>
</dbReference>
<dbReference type="Pfam" id="PF00069">
    <property type="entry name" value="Pkinase"/>
    <property type="match status" value="2"/>
</dbReference>
<feature type="domain" description="Protein kinase" evidence="14">
    <location>
        <begin position="19"/>
        <end position="255"/>
    </location>
</feature>
<dbReference type="InterPro" id="IPR032710">
    <property type="entry name" value="NTF2-like_dom_sf"/>
</dbReference>
<keyword evidence="6 12" id="KW-0547">Nucleotide-binding</keyword>
<dbReference type="EMBL" id="CAJOBC010001603">
    <property type="protein sequence ID" value="CAF3687862.1"/>
    <property type="molecule type" value="Genomic_DNA"/>
</dbReference>
<dbReference type="PROSITE" id="PS00107">
    <property type="entry name" value="PROTEIN_KINASE_ATP"/>
    <property type="match status" value="1"/>
</dbReference>
<keyword evidence="17" id="KW-1185">Reference proteome</keyword>
<evidence type="ECO:0000256" key="6">
    <source>
        <dbReference type="ARBA" id="ARBA00022741"/>
    </source>
</evidence>
<keyword evidence="4" id="KW-0597">Phosphoprotein</keyword>
<proteinExistence type="inferred from homology"/>
<evidence type="ECO:0000313" key="15">
    <source>
        <dbReference type="EMBL" id="CAF0906123.1"/>
    </source>
</evidence>
<dbReference type="SUPFAM" id="SSF56112">
    <property type="entry name" value="Protein kinase-like (PK-like)"/>
    <property type="match status" value="1"/>
</dbReference>
<evidence type="ECO:0000256" key="10">
    <source>
        <dbReference type="ARBA" id="ARBA00047307"/>
    </source>
</evidence>
<dbReference type="FunFam" id="1.10.510.10:FF:000001">
    <property type="entry name" value="Calcium/calmodulin-dependent protein kinase type II subunit delta"/>
    <property type="match status" value="1"/>
</dbReference>
<dbReference type="GO" id="GO:0007154">
    <property type="term" value="P:cell communication"/>
    <property type="evidence" value="ECO:0007669"/>
    <property type="project" value="UniProtKB-ARBA"/>
</dbReference>
<evidence type="ECO:0000256" key="5">
    <source>
        <dbReference type="ARBA" id="ARBA00022679"/>
    </source>
</evidence>
<evidence type="ECO:0000256" key="8">
    <source>
        <dbReference type="ARBA" id="ARBA00022840"/>
    </source>
</evidence>
<dbReference type="GO" id="GO:0005524">
    <property type="term" value="F:ATP binding"/>
    <property type="evidence" value="ECO:0007669"/>
    <property type="project" value="UniProtKB-UniRule"/>
</dbReference>
<dbReference type="FunFam" id="3.10.450.50:FF:000009">
    <property type="entry name" value="Calcium/calmodulin-dependent protein kinase type II"/>
    <property type="match status" value="1"/>
</dbReference>
<keyword evidence="5" id="KW-0808">Transferase</keyword>
<dbReference type="InterPro" id="IPR013543">
    <property type="entry name" value="Ca/CaM-dep_prot_kinase-assoc"/>
</dbReference>
<keyword evidence="9" id="KW-0112">Calmodulin-binding</keyword>
<feature type="compositionally biased region" description="Polar residues" evidence="13">
    <location>
        <begin position="376"/>
        <end position="396"/>
    </location>
</feature>
<dbReference type="GO" id="GO:0023052">
    <property type="term" value="P:signaling"/>
    <property type="evidence" value="ECO:0007669"/>
    <property type="project" value="UniProtKB-ARBA"/>
</dbReference>
<sequence length="558" mass="62135">MAVNSFPNSTVGTRFTDEYDMKEELGKGAFSIVRRCIQKSTNQEFAAKIINTKKLSTRDHQKLEREARICRQLKHPNIVRLHDSISEEGFHYLVFDLHCIQQILEAVRHCHESNIVHRDLKPENLLLASKTKGAAVKLADFGLAIEVTGEQTAWFGFAGTPGYLSPEVLKKEPYGKPVDIWACGVILYILLVGYPPFWDEDQHRLYQQIKAGAYDYPSPEWDTVTTEAKRLIDSMLNINPSRRINATDALKHPWICQRERVAGTIHRQETVDCLRKFNARRKLKGAILSTMFVNRTLIPNVGIIGGSSSSSSPTATPQIAKDVAAATIITTNNPIDISKKVNSPLTSPTAAGALAALSNIGGASLFVILMLGNRSRPTTQSGSNVKESADSNSATIDDNEADRTERFIIKTQPVKGHMTISDSNIEITKVTEQLLQAIANNDYELYKSLCDPKITCFEPETIGNLVEGLDFHKFYFETVLSTKASKPTINCTMLTPVVHSLGDDSACIAYVLLLQYLDKNGQAQSLRTEETRVWHKKDARWQCVHLHRSGQPISAIKS</sequence>
<evidence type="ECO:0000256" key="12">
    <source>
        <dbReference type="PROSITE-ProRule" id="PRU10141"/>
    </source>
</evidence>
<reference evidence="15" key="1">
    <citation type="submission" date="2021-02" db="EMBL/GenBank/DDBJ databases">
        <authorList>
            <person name="Nowell W R."/>
        </authorList>
    </citation>
    <scope>NUCLEOTIDE SEQUENCE</scope>
</reference>
<feature type="region of interest" description="Disordered" evidence="13">
    <location>
        <begin position="376"/>
        <end position="397"/>
    </location>
</feature>
<comment type="catalytic activity">
    <reaction evidence="10">
        <text>L-threonyl-[protein] + ATP = O-phospho-L-threonyl-[protein] + ADP + H(+)</text>
        <dbReference type="Rhea" id="RHEA:46608"/>
        <dbReference type="Rhea" id="RHEA-COMP:11060"/>
        <dbReference type="Rhea" id="RHEA-COMP:11605"/>
        <dbReference type="ChEBI" id="CHEBI:15378"/>
        <dbReference type="ChEBI" id="CHEBI:30013"/>
        <dbReference type="ChEBI" id="CHEBI:30616"/>
        <dbReference type="ChEBI" id="CHEBI:61977"/>
        <dbReference type="ChEBI" id="CHEBI:456216"/>
        <dbReference type="EC" id="2.7.11.17"/>
    </reaction>
</comment>
<evidence type="ECO:0000256" key="13">
    <source>
        <dbReference type="SAM" id="MobiDB-lite"/>
    </source>
</evidence>